<evidence type="ECO:0000313" key="5">
    <source>
        <dbReference type="Proteomes" id="UP000320722"/>
    </source>
</evidence>
<feature type="binding site" evidence="3">
    <location>
        <position position="129"/>
    </location>
    <ligand>
        <name>substrate</name>
    </ligand>
</feature>
<evidence type="ECO:0000256" key="1">
    <source>
        <dbReference type="ARBA" id="ARBA00023239"/>
    </source>
</evidence>
<sequence length="189" mass="21730">MNGMQERLNYFAYGSNLHPVRLEARIGACQFQGIALLEQAELHFHKVGIDASGKCDISIQDPTAGGVWGAVYQITTEQKWELDRFESLGQGYEIREVDVLTHEQSLIRVFTYQAMTAFIDPALQPFDWYHELVLQGARFHGFPAEYLTRLQLIERLTDSNSERMALAQEILRTIEEYRDCGTEQQPTDR</sequence>
<dbReference type="AlphaFoldDB" id="A0A517WFF8"/>
<dbReference type="Proteomes" id="UP000320722">
    <property type="component" value="Chromosome"/>
</dbReference>
<name>A0A517WFF8_9PLAN</name>
<dbReference type="InterPro" id="IPR013024">
    <property type="entry name" value="GGCT-like"/>
</dbReference>
<dbReference type="GO" id="GO:0003839">
    <property type="term" value="F:gamma-glutamylcyclotransferase activity"/>
    <property type="evidence" value="ECO:0007669"/>
    <property type="project" value="InterPro"/>
</dbReference>
<evidence type="ECO:0000256" key="2">
    <source>
        <dbReference type="PIRSR" id="PIRSR617939-1"/>
    </source>
</evidence>
<protein>
    <submittedName>
        <fullName evidence="4">AIG2-like family protein</fullName>
    </submittedName>
</protein>
<dbReference type="InterPro" id="IPR017939">
    <property type="entry name" value="G-Glutamylcylcotransferase"/>
</dbReference>
<gene>
    <name evidence="4" type="ORF">V6x_37210</name>
</gene>
<dbReference type="InterPro" id="IPR036568">
    <property type="entry name" value="GGCT-like_sf"/>
</dbReference>
<dbReference type="EMBL" id="CP036347">
    <property type="protein sequence ID" value="QDU03996.1"/>
    <property type="molecule type" value="Genomic_DNA"/>
</dbReference>
<feature type="binding site" evidence="3">
    <location>
        <begin position="10"/>
        <end position="15"/>
    </location>
    <ligand>
        <name>substrate</name>
    </ligand>
</feature>
<keyword evidence="1" id="KW-0456">Lyase</keyword>
<reference evidence="4 5" key="1">
    <citation type="submission" date="2019-02" db="EMBL/GenBank/DDBJ databases">
        <title>Deep-cultivation of Planctomycetes and their phenomic and genomic characterization uncovers novel biology.</title>
        <authorList>
            <person name="Wiegand S."/>
            <person name="Jogler M."/>
            <person name="Boedeker C."/>
            <person name="Pinto D."/>
            <person name="Vollmers J."/>
            <person name="Rivas-Marin E."/>
            <person name="Kohn T."/>
            <person name="Peeters S.H."/>
            <person name="Heuer A."/>
            <person name="Rast P."/>
            <person name="Oberbeckmann S."/>
            <person name="Bunk B."/>
            <person name="Jeske O."/>
            <person name="Meyerdierks A."/>
            <person name="Storesund J.E."/>
            <person name="Kallscheuer N."/>
            <person name="Luecker S."/>
            <person name="Lage O.M."/>
            <person name="Pohl T."/>
            <person name="Merkel B.J."/>
            <person name="Hornburger P."/>
            <person name="Mueller R.-W."/>
            <person name="Bruemmer F."/>
            <person name="Labrenz M."/>
            <person name="Spormann A.M."/>
            <person name="Op den Camp H."/>
            <person name="Overmann J."/>
            <person name="Amann R."/>
            <person name="Jetten M.S.M."/>
            <person name="Mascher T."/>
            <person name="Medema M.H."/>
            <person name="Devos D.P."/>
            <person name="Kaster A.-K."/>
            <person name="Ovreas L."/>
            <person name="Rohde M."/>
            <person name="Galperin M.Y."/>
            <person name="Jogler C."/>
        </authorList>
    </citation>
    <scope>NUCLEOTIDE SEQUENCE [LARGE SCALE GENOMIC DNA]</scope>
    <source>
        <strain evidence="4 5">V6</strain>
    </source>
</reference>
<dbReference type="PANTHER" id="PTHR12935:SF0">
    <property type="entry name" value="GAMMA-GLUTAMYLCYCLOTRANSFERASE"/>
    <property type="match status" value="1"/>
</dbReference>
<dbReference type="Pfam" id="PF13772">
    <property type="entry name" value="AIG2_2"/>
    <property type="match status" value="1"/>
</dbReference>
<dbReference type="CDD" id="cd06661">
    <property type="entry name" value="GGCT_like"/>
    <property type="match status" value="1"/>
</dbReference>
<dbReference type="PANTHER" id="PTHR12935">
    <property type="entry name" value="GAMMA-GLUTAMYLCYCLOTRANSFERASE"/>
    <property type="match status" value="1"/>
</dbReference>
<accession>A0A517WFF8</accession>
<organism evidence="4 5">
    <name type="scientific">Gimesia chilikensis</name>
    <dbReference type="NCBI Taxonomy" id="2605989"/>
    <lineage>
        <taxon>Bacteria</taxon>
        <taxon>Pseudomonadati</taxon>
        <taxon>Planctomycetota</taxon>
        <taxon>Planctomycetia</taxon>
        <taxon>Planctomycetales</taxon>
        <taxon>Planctomycetaceae</taxon>
        <taxon>Gimesia</taxon>
    </lineage>
</organism>
<proteinExistence type="predicted"/>
<evidence type="ECO:0000256" key="3">
    <source>
        <dbReference type="PIRSR" id="PIRSR617939-2"/>
    </source>
</evidence>
<dbReference type="SUPFAM" id="SSF110857">
    <property type="entry name" value="Gamma-glutamyl cyclotransferase-like"/>
    <property type="match status" value="1"/>
</dbReference>
<evidence type="ECO:0000313" key="4">
    <source>
        <dbReference type="EMBL" id="QDU03996.1"/>
    </source>
</evidence>
<dbReference type="Gene3D" id="3.10.490.10">
    <property type="entry name" value="Gamma-glutamyl cyclotransferase-like"/>
    <property type="match status" value="1"/>
</dbReference>
<feature type="active site" description="Proton acceptor" evidence="2">
    <location>
        <position position="86"/>
    </location>
</feature>